<evidence type="ECO:0000313" key="7">
    <source>
        <dbReference type="EMBL" id="KAA9132095.1"/>
    </source>
</evidence>
<proteinExistence type="inferred from homology"/>
<name>A0A5N0TAQ3_9GAMM</name>
<dbReference type="EMBL" id="VYXP01000004">
    <property type="protein sequence ID" value="KAA9132095.1"/>
    <property type="molecule type" value="Genomic_DNA"/>
</dbReference>
<dbReference type="InterPro" id="IPR050138">
    <property type="entry name" value="DHOase/Allantoinase_Hydrolase"/>
</dbReference>
<comment type="function">
    <text evidence="2">Catalyzes the reversible cyclization of carbamoyl aspartate to dihydroorotate.</text>
</comment>
<accession>A0A5N0TAQ3</accession>
<dbReference type="GO" id="GO:0004038">
    <property type="term" value="F:allantoinase activity"/>
    <property type="evidence" value="ECO:0007669"/>
    <property type="project" value="TreeGrafter"/>
</dbReference>
<dbReference type="PROSITE" id="PS00483">
    <property type="entry name" value="DIHYDROOROTASE_2"/>
    <property type="match status" value="1"/>
</dbReference>
<keyword evidence="5 7" id="KW-0378">Hydrolase</keyword>
<feature type="domain" description="Amidohydrolase-related" evidence="6">
    <location>
        <begin position="53"/>
        <end position="425"/>
    </location>
</feature>
<dbReference type="PANTHER" id="PTHR43668">
    <property type="entry name" value="ALLANTOINASE"/>
    <property type="match status" value="1"/>
</dbReference>
<gene>
    <name evidence="7" type="ORF">F3N42_07970</name>
</gene>
<protein>
    <submittedName>
        <fullName evidence="7">Dihydroorotase</fullName>
        <ecNumber evidence="7">3.5.2.3</ecNumber>
    </submittedName>
</protein>
<dbReference type="Pfam" id="PF01979">
    <property type="entry name" value="Amidohydro_1"/>
    <property type="match status" value="1"/>
</dbReference>
<dbReference type="Gene3D" id="2.30.40.10">
    <property type="entry name" value="Urease, subunit C, domain 1"/>
    <property type="match status" value="1"/>
</dbReference>
<dbReference type="NCBIfam" id="NF006688">
    <property type="entry name" value="PRK09236.1"/>
    <property type="match status" value="1"/>
</dbReference>
<evidence type="ECO:0000313" key="8">
    <source>
        <dbReference type="Proteomes" id="UP000325372"/>
    </source>
</evidence>
<dbReference type="Proteomes" id="UP000325372">
    <property type="component" value="Unassembled WGS sequence"/>
</dbReference>
<dbReference type="InterPro" id="IPR006680">
    <property type="entry name" value="Amidohydro-rel"/>
</dbReference>
<dbReference type="InterPro" id="IPR011059">
    <property type="entry name" value="Metal-dep_hydrolase_composite"/>
</dbReference>
<dbReference type="CDD" id="cd01318">
    <property type="entry name" value="DHOase_IIb"/>
    <property type="match status" value="1"/>
</dbReference>
<evidence type="ECO:0000256" key="4">
    <source>
        <dbReference type="ARBA" id="ARBA00022723"/>
    </source>
</evidence>
<dbReference type="InterPro" id="IPR032466">
    <property type="entry name" value="Metal_Hydrolase"/>
</dbReference>
<evidence type="ECO:0000256" key="3">
    <source>
        <dbReference type="ARBA" id="ARBA00010286"/>
    </source>
</evidence>
<evidence type="ECO:0000259" key="6">
    <source>
        <dbReference type="Pfam" id="PF01979"/>
    </source>
</evidence>
<evidence type="ECO:0000256" key="2">
    <source>
        <dbReference type="ARBA" id="ARBA00002368"/>
    </source>
</evidence>
<dbReference type="Gene3D" id="3.20.20.140">
    <property type="entry name" value="Metal-dependent hydrolases"/>
    <property type="match status" value="1"/>
</dbReference>
<comment type="cofactor">
    <cofactor evidence="1">
        <name>Zn(2+)</name>
        <dbReference type="ChEBI" id="CHEBI:29105"/>
    </cofactor>
</comment>
<dbReference type="GO" id="GO:0006145">
    <property type="term" value="P:purine nucleobase catabolic process"/>
    <property type="evidence" value="ECO:0007669"/>
    <property type="project" value="TreeGrafter"/>
</dbReference>
<dbReference type="PANTHER" id="PTHR43668:SF4">
    <property type="entry name" value="ALLANTOINASE"/>
    <property type="match status" value="1"/>
</dbReference>
<keyword evidence="4" id="KW-0479">Metal-binding</keyword>
<comment type="caution">
    <text evidence="7">The sequence shown here is derived from an EMBL/GenBank/DDBJ whole genome shotgun (WGS) entry which is preliminary data.</text>
</comment>
<dbReference type="EC" id="3.5.2.3" evidence="7"/>
<evidence type="ECO:0000256" key="5">
    <source>
        <dbReference type="ARBA" id="ARBA00022801"/>
    </source>
</evidence>
<dbReference type="GO" id="GO:0046872">
    <property type="term" value="F:metal ion binding"/>
    <property type="evidence" value="ECO:0007669"/>
    <property type="project" value="UniProtKB-KW"/>
</dbReference>
<dbReference type="AlphaFoldDB" id="A0A5N0TAQ3"/>
<sequence>MSDITLITNARLVNEGEIFESDLLIRNGRIETIASQISAPEGATVVDAAGRHLLPGMIDDQVHFREPGMTHKANIHTESRAAIAGGVTSFMDMPNTKPPCVNAAELANKRAIAAKSAAANWGFYFGATNDNIEDIRSMDTSLVCGLKIFMGASTGNMLVDDDDTLAAIFRDCRVPISTHCESTPMIQANLEKALEKYGDDIPVEEHPYIRSEAACYASSEKAVALAKEHGARLHVLHLTTARELELFEPGPMAGKQITAETCIHFLHFSADDYPTLGNLIKCNPAIKMRSDRDGLLAGVREGRIDILATDHAPHTLEEKALTDYRKAPSGLPLVQDVLLASLELAHQGHLDLAEVITKIAHNPAIRFEVENRGFLREGYAADLVLVDLDTPTTISRDRVLSKVGWSPFEGRTFGSSINSVWINGALAFDGEKVIEHGAAQPLTYTR</sequence>
<dbReference type="SUPFAM" id="SSF51338">
    <property type="entry name" value="Composite domain of metallo-dependent hydrolases"/>
    <property type="match status" value="1"/>
</dbReference>
<comment type="similarity">
    <text evidence="3">Belongs to the metallo-dependent hydrolases superfamily. DHOase family. Class I DHOase subfamily.</text>
</comment>
<evidence type="ECO:0000256" key="1">
    <source>
        <dbReference type="ARBA" id="ARBA00001947"/>
    </source>
</evidence>
<keyword evidence="8" id="KW-1185">Reference proteome</keyword>
<dbReference type="GO" id="GO:0004151">
    <property type="term" value="F:dihydroorotase activity"/>
    <property type="evidence" value="ECO:0007669"/>
    <property type="project" value="UniProtKB-EC"/>
</dbReference>
<dbReference type="GO" id="GO:0005737">
    <property type="term" value="C:cytoplasm"/>
    <property type="evidence" value="ECO:0007669"/>
    <property type="project" value="TreeGrafter"/>
</dbReference>
<dbReference type="RefSeq" id="WP_150863886.1">
    <property type="nucleotide sequence ID" value="NZ_VYXP01000004.1"/>
</dbReference>
<dbReference type="SUPFAM" id="SSF51556">
    <property type="entry name" value="Metallo-dependent hydrolases"/>
    <property type="match status" value="1"/>
</dbReference>
<organism evidence="7 8">
    <name type="scientific">Marinihelvus fidelis</name>
    <dbReference type="NCBI Taxonomy" id="2613842"/>
    <lineage>
        <taxon>Bacteria</taxon>
        <taxon>Pseudomonadati</taxon>
        <taxon>Pseudomonadota</taxon>
        <taxon>Gammaproteobacteria</taxon>
        <taxon>Chromatiales</taxon>
        <taxon>Wenzhouxiangellaceae</taxon>
        <taxon>Marinihelvus</taxon>
    </lineage>
</organism>
<dbReference type="InterPro" id="IPR002195">
    <property type="entry name" value="Dihydroorotase_CS"/>
</dbReference>
<reference evidence="7 8" key="1">
    <citation type="submission" date="2019-09" db="EMBL/GenBank/DDBJ databases">
        <title>Wenzhouxiangella sp. Genome sequencing and assembly.</title>
        <authorList>
            <person name="Zhang R."/>
        </authorList>
    </citation>
    <scope>NUCLEOTIDE SEQUENCE [LARGE SCALE GENOMIC DNA]</scope>
    <source>
        <strain evidence="7 8">W260</strain>
    </source>
</reference>